<proteinExistence type="predicted"/>
<dbReference type="GO" id="GO:0030638">
    <property type="term" value="P:polyketide metabolic process"/>
    <property type="evidence" value="ECO:0007669"/>
    <property type="project" value="InterPro"/>
</dbReference>
<protein>
    <recommendedName>
        <fullName evidence="4">Carboxymethylenebutenolidase</fullName>
    </recommendedName>
</protein>
<dbReference type="Gene3D" id="3.40.50.1820">
    <property type="entry name" value="alpha/beta hydrolase"/>
    <property type="match status" value="1"/>
</dbReference>
<evidence type="ECO:0000313" key="3">
    <source>
        <dbReference type="Proteomes" id="UP000317257"/>
    </source>
</evidence>
<evidence type="ECO:0000256" key="1">
    <source>
        <dbReference type="SAM" id="MobiDB-lite"/>
    </source>
</evidence>
<dbReference type="Proteomes" id="UP000317257">
    <property type="component" value="Unassembled WGS sequence"/>
</dbReference>
<dbReference type="AlphaFoldDB" id="A0A5C6G4N9"/>
<dbReference type="SUPFAM" id="SSF54427">
    <property type="entry name" value="NTF2-like"/>
    <property type="match status" value="1"/>
</dbReference>
<evidence type="ECO:0000313" key="2">
    <source>
        <dbReference type="EMBL" id="TWU70953.1"/>
    </source>
</evidence>
<gene>
    <name evidence="2" type="ORF">ED733_000243</name>
</gene>
<dbReference type="EMBL" id="SBHS01000056">
    <property type="protein sequence ID" value="TWU70953.1"/>
    <property type="molecule type" value="Genomic_DNA"/>
</dbReference>
<name>A0A5C6G4N9_METRR</name>
<organism evidence="2 3">
    <name type="scientific">Metarhizium rileyi (strain RCEF 4871)</name>
    <name type="common">Nomuraea rileyi</name>
    <dbReference type="NCBI Taxonomy" id="1649241"/>
    <lineage>
        <taxon>Eukaryota</taxon>
        <taxon>Fungi</taxon>
        <taxon>Dikarya</taxon>
        <taxon>Ascomycota</taxon>
        <taxon>Pezizomycotina</taxon>
        <taxon>Sordariomycetes</taxon>
        <taxon>Hypocreomycetidae</taxon>
        <taxon>Hypocreales</taxon>
        <taxon>Clavicipitaceae</taxon>
        <taxon>Metarhizium</taxon>
    </lineage>
</organism>
<comment type="caution">
    <text evidence="2">The sequence shown here is derived from an EMBL/GenBank/DDBJ whole genome shotgun (WGS) entry which is preliminary data.</text>
</comment>
<dbReference type="Gene3D" id="3.10.450.50">
    <property type="match status" value="1"/>
</dbReference>
<feature type="region of interest" description="Disordered" evidence="1">
    <location>
        <begin position="1"/>
        <end position="25"/>
    </location>
</feature>
<evidence type="ECO:0008006" key="4">
    <source>
        <dbReference type="Google" id="ProtNLM"/>
    </source>
</evidence>
<dbReference type="InterPro" id="IPR009959">
    <property type="entry name" value="Cyclase_SnoaL-like"/>
</dbReference>
<accession>A0A5C6G4N9</accession>
<reference evidence="3" key="1">
    <citation type="submission" date="2018-12" db="EMBL/GenBank/DDBJ databases">
        <title>The complete genome of Metarhizium rileyi, a key fungal pathogen of Lepidoptera.</title>
        <authorList>
            <person name="Binneck E."/>
            <person name="Lastra C.C.L."/>
            <person name="Sosa-Gomez D.R."/>
        </authorList>
    </citation>
    <scope>NUCLEOTIDE SEQUENCE [LARGE SCALE GENOMIC DNA]</scope>
    <source>
        <strain evidence="3">Cep018-CH2</strain>
    </source>
</reference>
<dbReference type="InterPro" id="IPR032710">
    <property type="entry name" value="NTF2-like_dom_sf"/>
</dbReference>
<dbReference type="PANTHER" id="PTHR38436:SF3">
    <property type="entry name" value="CARBOXYMETHYLENEBUTENOLIDASE-RELATED"/>
    <property type="match status" value="1"/>
</dbReference>
<dbReference type="InterPro" id="IPR029058">
    <property type="entry name" value="AB_hydrolase_fold"/>
</dbReference>
<sequence length="394" mass="43334">MPPRQPTFFDPNSPDEQASPLPSAPLLQLSAQSVLQPPLSRRGTGPGLILLLPGQIEPSKRERKPLDPEPVQKWAEEGFAVVAITAPTAPIQDVITDAVEALKAHETVDVKDRIGIISYGLAQEAFHAQLPPEIVCIASFSTPVPAQSHIPAYFHTCSTTEGYSDGGKSTVSAYPNTGPHFVLPSSAHYDAPSAGIAHTRNLVFLKKHLGGPQFDLEAIWEEHTYWEFERRSVAQTMATMVAEPYVNHVPTMTGGMGREALTNFYRDHFIFCNPPDTVLRPLSRTVGPDRVVDEFIFSCTHTTHIPWLLPNIPPTNVELAIPMLGVINIRGDRLYHEHIWWDQGTALRQVGLLPTHVPGPGGNMLRLPVAGSECARLLVDETDGRSNEMIKNQE</sequence>
<dbReference type="PANTHER" id="PTHR38436">
    <property type="entry name" value="POLYKETIDE CYCLASE SNOAL-LIKE DOMAIN"/>
    <property type="match status" value="1"/>
</dbReference>